<dbReference type="InterPro" id="IPR027417">
    <property type="entry name" value="P-loop_NTPase"/>
</dbReference>
<dbReference type="Pfam" id="PF00437">
    <property type="entry name" value="T2SSE"/>
    <property type="match status" value="1"/>
</dbReference>
<sequence length="369" mass="40820">MAVRSAQGPPMAADGGSPPTLEQIVRVAFDRNFSDVHLGVGERPRFRYRGDMILAGLDVTDPGTFRDWLREIMEPAQIDRFVQHKEHDGSFAFGFVRVRINLLESLQGPAMVLRLIPQTIPTIDELNLPQVLKDLAQRPKGMLLVTGPTGSGKSTTLAAMIDHINRTMKRHILTIEDPVEFVHQSRESLIRQRELGTHTKYFKTALRAALREDPDVILVGEIRDQDTLTTAIEASQTGHLLLGTLHTNSAVRSVERMLGMYPPDEQDIVRRAVADSLLGVISQGLIKTVDGKRASYHDVFINTDACKDYILRANLDEIEAIMARSGFDGMITANQYLANLVSAGKVNPEDALAASLRPGELAQTLRGRT</sequence>
<gene>
    <name evidence="3" type="ORF">VB739_06380</name>
</gene>
<dbReference type="Proteomes" id="UP001302329">
    <property type="component" value="Unassembled WGS sequence"/>
</dbReference>
<evidence type="ECO:0000259" key="2">
    <source>
        <dbReference type="PROSITE" id="PS00662"/>
    </source>
</evidence>
<evidence type="ECO:0000313" key="4">
    <source>
        <dbReference type="Proteomes" id="UP001302329"/>
    </source>
</evidence>
<comment type="caution">
    <text evidence="3">The sequence shown here is derived from an EMBL/GenBank/DDBJ whole genome shotgun (WGS) entry which is preliminary data.</text>
</comment>
<keyword evidence="4" id="KW-1185">Reference proteome</keyword>
<dbReference type="Gene3D" id="3.40.50.300">
    <property type="entry name" value="P-loop containing nucleotide triphosphate hydrolases"/>
    <property type="match status" value="1"/>
</dbReference>
<dbReference type="PROSITE" id="PS00662">
    <property type="entry name" value="T2SP_E"/>
    <property type="match status" value="1"/>
</dbReference>
<dbReference type="Gene3D" id="3.30.450.90">
    <property type="match status" value="1"/>
</dbReference>
<dbReference type="InterPro" id="IPR001482">
    <property type="entry name" value="T2SS/T4SS_dom"/>
</dbReference>
<dbReference type="NCBIfam" id="TIGR01420">
    <property type="entry name" value="pilT_fam"/>
    <property type="match status" value="1"/>
</dbReference>
<organism evidence="3 4">
    <name type="scientific">Cyanobium gracile UHCC 0281</name>
    <dbReference type="NCBI Taxonomy" id="3110309"/>
    <lineage>
        <taxon>Bacteria</taxon>
        <taxon>Bacillati</taxon>
        <taxon>Cyanobacteriota</taxon>
        <taxon>Cyanophyceae</taxon>
        <taxon>Synechococcales</taxon>
        <taxon>Prochlorococcaceae</taxon>
        <taxon>Cyanobium</taxon>
    </lineage>
</organism>
<dbReference type="EMBL" id="JAYGHY010000014">
    <property type="protein sequence ID" value="MEA5442174.1"/>
    <property type="molecule type" value="Genomic_DNA"/>
</dbReference>
<dbReference type="InterPro" id="IPR050921">
    <property type="entry name" value="T4SS_GSP_E_ATPase"/>
</dbReference>
<reference evidence="3 4" key="1">
    <citation type="submission" date="2023-12" db="EMBL/GenBank/DDBJ databases">
        <title>Baltic Sea Cyanobacteria.</title>
        <authorList>
            <person name="Delbaje E."/>
            <person name="Fewer D.P."/>
            <person name="Shishido T.K."/>
        </authorList>
    </citation>
    <scope>NUCLEOTIDE SEQUENCE [LARGE SCALE GENOMIC DNA]</scope>
    <source>
        <strain evidence="3 4">UHCC 0281</strain>
    </source>
</reference>
<evidence type="ECO:0000313" key="3">
    <source>
        <dbReference type="EMBL" id="MEA5442174.1"/>
    </source>
</evidence>
<proteinExistence type="inferred from homology"/>
<name>A0ABU5SUM7_9CYAN</name>
<dbReference type="CDD" id="cd01131">
    <property type="entry name" value="PilT"/>
    <property type="match status" value="1"/>
</dbReference>
<dbReference type="PANTHER" id="PTHR30486">
    <property type="entry name" value="TWITCHING MOTILITY PROTEIN PILT"/>
    <property type="match status" value="1"/>
</dbReference>
<protein>
    <submittedName>
        <fullName evidence="3">Type IV pilus twitching motility protein PilT</fullName>
    </submittedName>
</protein>
<dbReference type="RefSeq" id="WP_323356263.1">
    <property type="nucleotide sequence ID" value="NZ_JAYGHY010000014.1"/>
</dbReference>
<dbReference type="InterPro" id="IPR006321">
    <property type="entry name" value="PilT/PilU"/>
</dbReference>
<dbReference type="SMART" id="SM00382">
    <property type="entry name" value="AAA"/>
    <property type="match status" value="1"/>
</dbReference>
<accession>A0ABU5SUM7</accession>
<dbReference type="PANTHER" id="PTHR30486:SF6">
    <property type="entry name" value="TYPE IV PILUS RETRACTATION ATPASE PILT"/>
    <property type="match status" value="1"/>
</dbReference>
<dbReference type="SUPFAM" id="SSF52540">
    <property type="entry name" value="P-loop containing nucleoside triphosphate hydrolases"/>
    <property type="match status" value="1"/>
</dbReference>
<evidence type="ECO:0000256" key="1">
    <source>
        <dbReference type="ARBA" id="ARBA00006611"/>
    </source>
</evidence>
<feature type="domain" description="Bacterial type II secretion system protein E" evidence="2">
    <location>
        <begin position="210"/>
        <end position="224"/>
    </location>
</feature>
<dbReference type="InterPro" id="IPR003593">
    <property type="entry name" value="AAA+_ATPase"/>
</dbReference>
<comment type="similarity">
    <text evidence="1">Belongs to the GSP E family.</text>
</comment>